<feature type="compositionally biased region" description="Low complexity" evidence="1">
    <location>
        <begin position="92"/>
        <end position="106"/>
    </location>
</feature>
<proteinExistence type="predicted"/>
<dbReference type="Proteomes" id="UP000008909">
    <property type="component" value="Unassembled WGS sequence"/>
</dbReference>
<organism evidence="2 3">
    <name type="scientific">Clonorchis sinensis</name>
    <name type="common">Chinese liver fluke</name>
    <dbReference type="NCBI Taxonomy" id="79923"/>
    <lineage>
        <taxon>Eukaryota</taxon>
        <taxon>Metazoa</taxon>
        <taxon>Spiralia</taxon>
        <taxon>Lophotrochozoa</taxon>
        <taxon>Platyhelminthes</taxon>
        <taxon>Trematoda</taxon>
        <taxon>Digenea</taxon>
        <taxon>Opisthorchiida</taxon>
        <taxon>Opisthorchiata</taxon>
        <taxon>Opisthorchiidae</taxon>
        <taxon>Clonorchis</taxon>
    </lineage>
</organism>
<gene>
    <name evidence="2" type="ORF">CLF_107617</name>
</gene>
<evidence type="ECO:0000313" key="2">
    <source>
        <dbReference type="EMBL" id="GAA52214.1"/>
    </source>
</evidence>
<evidence type="ECO:0000313" key="3">
    <source>
        <dbReference type="Proteomes" id="UP000008909"/>
    </source>
</evidence>
<name>G7YGY1_CLOSI</name>
<feature type="region of interest" description="Disordered" evidence="1">
    <location>
        <begin position="44"/>
        <end position="63"/>
    </location>
</feature>
<dbReference type="PANTHER" id="PTHR23185">
    <property type="entry name" value="PROTEIN VIRILIZER HOMOLOG"/>
    <property type="match status" value="1"/>
</dbReference>
<dbReference type="InterPro" id="IPR026736">
    <property type="entry name" value="Virilizer"/>
</dbReference>
<keyword evidence="3" id="KW-1185">Reference proteome</keyword>
<dbReference type="PANTHER" id="PTHR23185:SF0">
    <property type="entry name" value="PROTEIN VIRILIZER HOMOLOG"/>
    <property type="match status" value="1"/>
</dbReference>
<sequence length="230" mass="24803">PGDTSDSVPYLVTCNLSELAAGHCNTPSIRDELLKCGRQRDSAETAIRHQKRRRGQTSIIETGRTSKKFVAPMRGRGFMLRAGPGTSGGSTGTSNSGSAGSISGSSRLDPFRSRPLNTSRPPSLHVDDFTKLVKDDTVIEDVSRSRLYRDGRNFRGRGSRINSGRGASTNVNSSGALHPTLPFAFGVPALNPLSATALLPGWPNMARTFPLFPSNLDSRNTPGRRDRPLR</sequence>
<evidence type="ECO:0000256" key="1">
    <source>
        <dbReference type="SAM" id="MobiDB-lite"/>
    </source>
</evidence>
<dbReference type="GO" id="GO:0003723">
    <property type="term" value="F:RNA binding"/>
    <property type="evidence" value="ECO:0007669"/>
    <property type="project" value="TreeGrafter"/>
</dbReference>
<dbReference type="EMBL" id="DF143257">
    <property type="protein sequence ID" value="GAA52214.1"/>
    <property type="molecule type" value="Genomic_DNA"/>
</dbReference>
<protein>
    <submittedName>
        <fullName evidence="2">Uncharacterized protein</fullName>
    </submittedName>
</protein>
<reference key="2">
    <citation type="submission" date="2011-10" db="EMBL/GenBank/DDBJ databases">
        <title>The genome and transcriptome sequence of Clonorchis sinensis provide insights into the carcinogenic liver fluke.</title>
        <authorList>
            <person name="Wang X."/>
            <person name="Huang Y."/>
            <person name="Chen W."/>
            <person name="Liu H."/>
            <person name="Guo L."/>
            <person name="Chen Y."/>
            <person name="Luo F."/>
            <person name="Zhou W."/>
            <person name="Sun J."/>
            <person name="Mao Q."/>
            <person name="Liang P."/>
            <person name="Zhou C."/>
            <person name="Tian Y."/>
            <person name="Men J."/>
            <person name="Lv X."/>
            <person name="Huang L."/>
            <person name="Zhou J."/>
            <person name="Hu Y."/>
            <person name="Li R."/>
            <person name="Zhang F."/>
            <person name="Lei H."/>
            <person name="Li X."/>
            <person name="Hu X."/>
            <person name="Liang C."/>
            <person name="Xu J."/>
            <person name="Wu Z."/>
            <person name="Yu X."/>
        </authorList>
    </citation>
    <scope>NUCLEOTIDE SEQUENCE</scope>
    <source>
        <strain>Henan</strain>
    </source>
</reference>
<reference evidence="2" key="1">
    <citation type="journal article" date="2011" name="Genome Biol.">
        <title>The draft genome of the carcinogenic human liver fluke Clonorchis sinensis.</title>
        <authorList>
            <person name="Wang X."/>
            <person name="Chen W."/>
            <person name="Huang Y."/>
            <person name="Sun J."/>
            <person name="Men J."/>
            <person name="Liu H."/>
            <person name="Luo F."/>
            <person name="Guo L."/>
            <person name="Lv X."/>
            <person name="Deng C."/>
            <person name="Zhou C."/>
            <person name="Fan Y."/>
            <person name="Li X."/>
            <person name="Huang L."/>
            <person name="Hu Y."/>
            <person name="Liang C."/>
            <person name="Hu X."/>
            <person name="Xu J."/>
            <person name="Yu X."/>
        </authorList>
    </citation>
    <scope>NUCLEOTIDE SEQUENCE [LARGE SCALE GENOMIC DNA]</scope>
    <source>
        <strain evidence="2">Henan</strain>
    </source>
</reference>
<dbReference type="GO" id="GO:0036396">
    <property type="term" value="C:RNA N6-methyladenosine methyltransferase complex"/>
    <property type="evidence" value="ECO:0007669"/>
    <property type="project" value="TreeGrafter"/>
</dbReference>
<feature type="region of interest" description="Disordered" evidence="1">
    <location>
        <begin position="74"/>
        <end position="124"/>
    </location>
</feature>
<accession>G7YGY1</accession>
<dbReference type="AlphaFoldDB" id="G7YGY1"/>
<feature type="non-terminal residue" evidence="2">
    <location>
        <position position="1"/>
    </location>
</feature>